<dbReference type="Gene3D" id="3.30.200.20">
    <property type="entry name" value="Phosphorylase Kinase, domain 1"/>
    <property type="match status" value="1"/>
</dbReference>
<dbReference type="InterPro" id="IPR003609">
    <property type="entry name" value="Pan_app"/>
</dbReference>
<dbReference type="Gene3D" id="1.10.510.10">
    <property type="entry name" value="Transferase(Phosphotransferase) domain 1"/>
    <property type="match status" value="1"/>
</dbReference>
<keyword evidence="17" id="KW-1133">Transmembrane helix</keyword>
<dbReference type="SUPFAM" id="SSF57414">
    <property type="entry name" value="Hairpin loop containing domain-like"/>
    <property type="match status" value="1"/>
</dbReference>
<feature type="transmembrane region" description="Helical" evidence="17">
    <location>
        <begin position="453"/>
        <end position="476"/>
    </location>
</feature>
<evidence type="ECO:0000256" key="1">
    <source>
        <dbReference type="ARBA" id="ARBA00004251"/>
    </source>
</evidence>
<organism evidence="22 23">
    <name type="scientific">Eragrostis curvula</name>
    <name type="common">weeping love grass</name>
    <dbReference type="NCBI Taxonomy" id="38414"/>
    <lineage>
        <taxon>Eukaryota</taxon>
        <taxon>Viridiplantae</taxon>
        <taxon>Streptophyta</taxon>
        <taxon>Embryophyta</taxon>
        <taxon>Tracheophyta</taxon>
        <taxon>Spermatophyta</taxon>
        <taxon>Magnoliopsida</taxon>
        <taxon>Liliopsida</taxon>
        <taxon>Poales</taxon>
        <taxon>Poaceae</taxon>
        <taxon>PACMAD clade</taxon>
        <taxon>Chloridoideae</taxon>
        <taxon>Eragrostideae</taxon>
        <taxon>Eragrostidinae</taxon>
        <taxon>Eragrostis</taxon>
    </lineage>
</organism>
<dbReference type="GO" id="GO:0005886">
    <property type="term" value="C:plasma membrane"/>
    <property type="evidence" value="ECO:0007669"/>
    <property type="project" value="UniProtKB-SubCell"/>
</dbReference>
<dbReference type="PROSITE" id="PS50011">
    <property type="entry name" value="PROTEIN_KINASE_DOM"/>
    <property type="match status" value="1"/>
</dbReference>
<comment type="subcellular location">
    <subcellularLocation>
        <location evidence="1">Cell membrane</location>
        <topology evidence="1">Single-pass type I membrane protein</topology>
    </subcellularLocation>
</comment>
<evidence type="ECO:0000313" key="22">
    <source>
        <dbReference type="EMBL" id="TVU11267.1"/>
    </source>
</evidence>
<dbReference type="SUPFAM" id="SSF51110">
    <property type="entry name" value="alpha-D-mannose-specific plant lectins"/>
    <property type="match status" value="1"/>
</dbReference>
<evidence type="ECO:0000256" key="14">
    <source>
        <dbReference type="ARBA" id="ARBA00047899"/>
    </source>
</evidence>
<dbReference type="GO" id="GO:0048544">
    <property type="term" value="P:recognition of pollen"/>
    <property type="evidence" value="ECO:0007669"/>
    <property type="project" value="InterPro"/>
</dbReference>
<dbReference type="Pfam" id="PF01453">
    <property type="entry name" value="B_lectin"/>
    <property type="match status" value="1"/>
</dbReference>
<evidence type="ECO:0000256" key="11">
    <source>
        <dbReference type="ARBA" id="ARBA00023157"/>
    </source>
</evidence>
<comment type="catalytic activity">
    <reaction evidence="14">
        <text>L-threonyl-[protein] + ATP = O-phospho-L-threonyl-[protein] + ADP + H(+)</text>
        <dbReference type="Rhea" id="RHEA:46608"/>
        <dbReference type="Rhea" id="RHEA-COMP:11060"/>
        <dbReference type="Rhea" id="RHEA-COMP:11605"/>
        <dbReference type="ChEBI" id="CHEBI:15378"/>
        <dbReference type="ChEBI" id="CHEBI:30013"/>
        <dbReference type="ChEBI" id="CHEBI:30616"/>
        <dbReference type="ChEBI" id="CHEBI:61977"/>
        <dbReference type="ChEBI" id="CHEBI:456216"/>
        <dbReference type="EC" id="2.7.11.1"/>
    </reaction>
</comment>
<dbReference type="OrthoDB" id="785331at2759"/>
<proteinExistence type="predicted"/>
<dbReference type="GO" id="GO:0030246">
    <property type="term" value="F:carbohydrate binding"/>
    <property type="evidence" value="ECO:0007669"/>
    <property type="project" value="UniProtKB-KW"/>
</dbReference>
<reference evidence="22 23" key="1">
    <citation type="journal article" date="2019" name="Sci. Rep.">
        <title>A high-quality genome of Eragrostis curvula grass provides insights into Poaceae evolution and supports new strategies to enhance forage quality.</title>
        <authorList>
            <person name="Carballo J."/>
            <person name="Santos B.A.C.M."/>
            <person name="Zappacosta D."/>
            <person name="Garbus I."/>
            <person name="Selva J.P."/>
            <person name="Gallo C.A."/>
            <person name="Diaz A."/>
            <person name="Albertini E."/>
            <person name="Caccamo M."/>
            <person name="Echenique V."/>
        </authorList>
    </citation>
    <scope>NUCLEOTIDE SEQUENCE [LARGE SCALE GENOMIC DNA]</scope>
    <source>
        <strain evidence="23">cv. Victoria</strain>
        <tissue evidence="22">Leaf</tissue>
    </source>
</reference>
<dbReference type="InterPro" id="IPR000719">
    <property type="entry name" value="Prot_kinase_dom"/>
</dbReference>
<evidence type="ECO:0000256" key="5">
    <source>
        <dbReference type="ARBA" id="ARBA00022679"/>
    </source>
</evidence>
<feature type="domain" description="Protein kinase" evidence="19">
    <location>
        <begin position="391"/>
        <end position="745"/>
    </location>
</feature>
<evidence type="ECO:0000256" key="6">
    <source>
        <dbReference type="ARBA" id="ARBA00022729"/>
    </source>
</evidence>
<dbReference type="PANTHER" id="PTHR32444">
    <property type="entry name" value="BULB-TYPE LECTIN DOMAIN-CONTAINING PROTEIN"/>
    <property type="match status" value="1"/>
</dbReference>
<evidence type="ECO:0000259" key="20">
    <source>
        <dbReference type="PROSITE" id="PS50927"/>
    </source>
</evidence>
<dbReference type="Pfam" id="PF08276">
    <property type="entry name" value="PAN_2"/>
    <property type="match status" value="1"/>
</dbReference>
<dbReference type="InterPro" id="IPR001480">
    <property type="entry name" value="Bulb-type_lectin_dom"/>
</dbReference>
<dbReference type="PIRSF" id="PIRSF000641">
    <property type="entry name" value="SRK"/>
    <property type="match status" value="1"/>
</dbReference>
<sequence length="745" mass="81824">MQARALSVLLCLLATAAAFLTPSASTDDAIGLASSISGNQTLVSAGKIFKLGFFSPDGADGRSYLGIWYASIPERTVVWVANRQRPVVDGPGVLELAADGRLVIADAKNATVWSSAAPTREVTSRAVARLEDSGNLVVLSSDGREESVAWQSFDYPTDTLLPGMKLGVDIKAGLTRNITSWRSPSDPSPGEYTFKLVIGGLPQFFLFRGPTTRIYTSGPWNGDILTGVPYLKSKDLSFEVVASPDETYYRYFIRDASMLSRFVIDGETGKLRRYQWSNGRWNSFWFYPNEPCEEYARCGAFGYCDSDRSPMCSCLPGFAPRSPEQWGRRIASGGCVRKAELSCGGDGDGDDGFWVVDRMKLPEATNATVLAGMNLDQCRQVCLNDCSCRAYAAANYSGMVGSGCVIWSVDLLDMRKYSMHVQDVYIRLARSEIDALKAAEHAAVHRRHPRRTVVIAVAATIAGVLLLLAVVLCSFWRNKVRRKPQFEMVSAAAPTGGARKRRLDADWKCAEKDGDLPLIDLEVIQEATNNFSVENKIGQGGFGPVYKVKTSNTQLVNLINAHISHSVLCHSVDCADEGKRKLLGWKKRFEIILGIARGLLYLHEDSRFRIIHRDMKASNVLLDEHMVPKISDFGTARMCGCDETSAWMLWKEGRTVDLADEAMDGDFSTSEVRRCIQVALLCVDVLARNRPLMSSAVMMLASENAMIPEPNEPGVNIGRNTSDTDSTHGLTSNNATTTTSELDPR</sequence>
<dbReference type="SMART" id="SM00220">
    <property type="entry name" value="S_TKc"/>
    <property type="match status" value="1"/>
</dbReference>
<dbReference type="PROSITE" id="PS50927">
    <property type="entry name" value="BULB_LECTIN"/>
    <property type="match status" value="1"/>
</dbReference>
<dbReference type="GO" id="GO:0051707">
    <property type="term" value="P:response to other organism"/>
    <property type="evidence" value="ECO:0007669"/>
    <property type="project" value="UniProtKB-ARBA"/>
</dbReference>
<keyword evidence="17" id="KW-0472">Membrane</keyword>
<feature type="chain" id="PRO_5023813858" description="non-specific serine/threonine protein kinase" evidence="18">
    <location>
        <begin position="19"/>
        <end position="745"/>
    </location>
</feature>
<evidence type="ECO:0000259" key="21">
    <source>
        <dbReference type="PROSITE" id="PS50948"/>
    </source>
</evidence>
<dbReference type="InterPro" id="IPR024171">
    <property type="entry name" value="SRK-like_kinase"/>
</dbReference>
<dbReference type="GO" id="GO:0004674">
    <property type="term" value="F:protein serine/threonine kinase activity"/>
    <property type="evidence" value="ECO:0007669"/>
    <property type="project" value="UniProtKB-KW"/>
</dbReference>
<evidence type="ECO:0000256" key="7">
    <source>
        <dbReference type="ARBA" id="ARBA00022734"/>
    </source>
</evidence>
<evidence type="ECO:0000313" key="23">
    <source>
        <dbReference type="Proteomes" id="UP000324897"/>
    </source>
</evidence>
<evidence type="ECO:0000256" key="8">
    <source>
        <dbReference type="ARBA" id="ARBA00022741"/>
    </source>
</evidence>
<dbReference type="CDD" id="cd01098">
    <property type="entry name" value="PAN_AP_plant"/>
    <property type="match status" value="1"/>
</dbReference>
<dbReference type="InterPro" id="IPR000858">
    <property type="entry name" value="S_locus_glycoprot_dom"/>
</dbReference>
<keyword evidence="8" id="KW-0547">Nucleotide-binding</keyword>
<dbReference type="GO" id="GO:0031625">
    <property type="term" value="F:ubiquitin protein ligase binding"/>
    <property type="evidence" value="ECO:0007669"/>
    <property type="project" value="UniProtKB-ARBA"/>
</dbReference>
<dbReference type="InterPro" id="IPR036426">
    <property type="entry name" value="Bulb-type_lectin_dom_sf"/>
</dbReference>
<dbReference type="CDD" id="cd00028">
    <property type="entry name" value="B_lectin"/>
    <property type="match status" value="1"/>
</dbReference>
<keyword evidence="9" id="KW-0418">Kinase</keyword>
<evidence type="ECO:0000256" key="17">
    <source>
        <dbReference type="SAM" id="Phobius"/>
    </source>
</evidence>
<feature type="domain" description="Apple" evidence="21">
    <location>
        <begin position="343"/>
        <end position="429"/>
    </location>
</feature>
<dbReference type="PROSITE" id="PS50948">
    <property type="entry name" value="PAN"/>
    <property type="match status" value="1"/>
</dbReference>
<evidence type="ECO:0000256" key="16">
    <source>
        <dbReference type="SAM" id="MobiDB-lite"/>
    </source>
</evidence>
<feature type="signal peptide" evidence="18">
    <location>
        <begin position="1"/>
        <end position="18"/>
    </location>
</feature>
<dbReference type="SMART" id="SM00473">
    <property type="entry name" value="PAN_AP"/>
    <property type="match status" value="1"/>
</dbReference>
<keyword evidence="17" id="KW-0812">Transmembrane</keyword>
<dbReference type="Pfam" id="PF00954">
    <property type="entry name" value="S_locus_glycop"/>
    <property type="match status" value="1"/>
</dbReference>
<dbReference type="FunFam" id="1.10.510.10:FF:001023">
    <property type="entry name" value="Os07g0541700 protein"/>
    <property type="match status" value="1"/>
</dbReference>
<evidence type="ECO:0000256" key="12">
    <source>
        <dbReference type="ARBA" id="ARBA00023170"/>
    </source>
</evidence>
<evidence type="ECO:0000256" key="9">
    <source>
        <dbReference type="ARBA" id="ARBA00022777"/>
    </source>
</evidence>
<dbReference type="Proteomes" id="UP000324897">
    <property type="component" value="Chromosome 3"/>
</dbReference>
<comment type="caution">
    <text evidence="22">The sequence shown here is derived from an EMBL/GenBank/DDBJ whole genome shotgun (WGS) entry which is preliminary data.</text>
</comment>
<evidence type="ECO:0000256" key="10">
    <source>
        <dbReference type="ARBA" id="ARBA00022840"/>
    </source>
</evidence>
<keyword evidence="23" id="KW-1185">Reference proteome</keyword>
<evidence type="ECO:0000256" key="18">
    <source>
        <dbReference type="SAM" id="SignalP"/>
    </source>
</evidence>
<keyword evidence="11" id="KW-1015">Disulfide bond</keyword>
<keyword evidence="10" id="KW-0067">ATP-binding</keyword>
<keyword evidence="13" id="KW-0325">Glycoprotein</keyword>
<keyword evidence="12" id="KW-0675">Receptor</keyword>
<feature type="non-terminal residue" evidence="22">
    <location>
        <position position="1"/>
    </location>
</feature>
<evidence type="ECO:0000256" key="4">
    <source>
        <dbReference type="ARBA" id="ARBA00022536"/>
    </source>
</evidence>
<evidence type="ECO:0000256" key="2">
    <source>
        <dbReference type="ARBA" id="ARBA00012513"/>
    </source>
</evidence>
<name>A0A5J9TJ97_9POAL</name>
<keyword evidence="4" id="KW-0245">EGF-like domain</keyword>
<dbReference type="Gramene" id="TVU11267">
    <property type="protein sequence ID" value="TVU11267"/>
    <property type="gene ID" value="EJB05_44841"/>
</dbReference>
<feature type="region of interest" description="Disordered" evidence="16">
    <location>
        <begin position="710"/>
        <end position="745"/>
    </location>
</feature>
<dbReference type="EMBL" id="RWGY01000039">
    <property type="protein sequence ID" value="TVU11267.1"/>
    <property type="molecule type" value="Genomic_DNA"/>
</dbReference>
<evidence type="ECO:0000259" key="19">
    <source>
        <dbReference type="PROSITE" id="PS50011"/>
    </source>
</evidence>
<dbReference type="InterPro" id="IPR008271">
    <property type="entry name" value="Ser/Thr_kinase_AS"/>
</dbReference>
<evidence type="ECO:0000256" key="13">
    <source>
        <dbReference type="ARBA" id="ARBA00023180"/>
    </source>
</evidence>
<dbReference type="EC" id="2.7.11.1" evidence="2"/>
<keyword evidence="3" id="KW-0723">Serine/threonine-protein kinase</keyword>
<keyword evidence="7" id="KW-0430">Lectin</keyword>
<feature type="compositionally biased region" description="Polar residues" evidence="16">
    <location>
        <begin position="718"/>
        <end position="745"/>
    </location>
</feature>
<dbReference type="GO" id="GO:0005524">
    <property type="term" value="F:ATP binding"/>
    <property type="evidence" value="ECO:0007669"/>
    <property type="project" value="UniProtKB-KW"/>
</dbReference>
<dbReference type="PANTHER" id="PTHR32444:SF183">
    <property type="entry name" value="APPLE DOMAIN-CONTAINING PROTEIN"/>
    <property type="match status" value="1"/>
</dbReference>
<evidence type="ECO:0000256" key="15">
    <source>
        <dbReference type="ARBA" id="ARBA00048679"/>
    </source>
</evidence>
<keyword evidence="6 18" id="KW-0732">Signal</keyword>
<gene>
    <name evidence="22" type="ORF">EJB05_44841</name>
</gene>
<keyword evidence="5" id="KW-0808">Transferase</keyword>
<dbReference type="SMART" id="SM00108">
    <property type="entry name" value="B_lectin"/>
    <property type="match status" value="1"/>
</dbReference>
<dbReference type="PROSITE" id="PS00108">
    <property type="entry name" value="PROTEIN_KINASE_ST"/>
    <property type="match status" value="1"/>
</dbReference>
<feature type="domain" description="Bulb-type lectin" evidence="20">
    <location>
        <begin position="27"/>
        <end position="151"/>
    </location>
</feature>
<dbReference type="Pfam" id="PF00069">
    <property type="entry name" value="Pkinase"/>
    <property type="match status" value="1"/>
</dbReference>
<protein>
    <recommendedName>
        <fullName evidence="2">non-specific serine/threonine protein kinase</fullName>
        <ecNumber evidence="2">2.7.11.1</ecNumber>
    </recommendedName>
</protein>
<dbReference type="FunFam" id="2.90.10.10:FF:000003">
    <property type="entry name" value="G-type lectin S-receptor-like serine/threonine-protein kinase"/>
    <property type="match status" value="1"/>
</dbReference>
<evidence type="ECO:0000256" key="3">
    <source>
        <dbReference type="ARBA" id="ARBA00022527"/>
    </source>
</evidence>
<dbReference type="Gene3D" id="2.90.10.10">
    <property type="entry name" value="Bulb-type lectin domain"/>
    <property type="match status" value="1"/>
</dbReference>
<dbReference type="AlphaFoldDB" id="A0A5J9TJ97"/>
<accession>A0A5J9TJ97</accession>
<dbReference type="InterPro" id="IPR011009">
    <property type="entry name" value="Kinase-like_dom_sf"/>
</dbReference>
<comment type="catalytic activity">
    <reaction evidence="15">
        <text>L-seryl-[protein] + ATP = O-phospho-L-seryl-[protein] + ADP + H(+)</text>
        <dbReference type="Rhea" id="RHEA:17989"/>
        <dbReference type="Rhea" id="RHEA-COMP:9863"/>
        <dbReference type="Rhea" id="RHEA-COMP:11604"/>
        <dbReference type="ChEBI" id="CHEBI:15378"/>
        <dbReference type="ChEBI" id="CHEBI:29999"/>
        <dbReference type="ChEBI" id="CHEBI:30616"/>
        <dbReference type="ChEBI" id="CHEBI:83421"/>
        <dbReference type="ChEBI" id="CHEBI:456216"/>
        <dbReference type="EC" id="2.7.11.1"/>
    </reaction>
</comment>
<dbReference type="SUPFAM" id="SSF56112">
    <property type="entry name" value="Protein kinase-like (PK-like)"/>
    <property type="match status" value="1"/>
</dbReference>